<proteinExistence type="predicted"/>
<dbReference type="InterPro" id="IPR036028">
    <property type="entry name" value="SH3-like_dom_sf"/>
</dbReference>
<gene>
    <name evidence="2" type="ORF">MAR_014635</name>
</gene>
<accession>A0ABY7FIT0</accession>
<feature type="domain" description="Alpha-(1,6)-fucosyltransferase N- and catalytic" evidence="1">
    <location>
        <begin position="3"/>
        <end position="55"/>
    </location>
</feature>
<feature type="domain" description="Alpha-(1,6)-fucosyltransferase N- and catalytic" evidence="1">
    <location>
        <begin position="64"/>
        <end position="153"/>
    </location>
</feature>
<dbReference type="Proteomes" id="UP001164746">
    <property type="component" value="Chromosome 12"/>
</dbReference>
<evidence type="ECO:0000313" key="2">
    <source>
        <dbReference type="EMBL" id="WAR20661.1"/>
    </source>
</evidence>
<name>A0ABY7FIT0_MYAAR</name>
<dbReference type="InterPro" id="IPR045573">
    <property type="entry name" value="Fut8_N_cat"/>
</dbReference>
<dbReference type="Pfam" id="PF19745">
    <property type="entry name" value="FUT8_N_cat"/>
    <property type="match status" value="2"/>
</dbReference>
<evidence type="ECO:0000259" key="1">
    <source>
        <dbReference type="Pfam" id="PF19745"/>
    </source>
</evidence>
<dbReference type="SUPFAM" id="SSF50044">
    <property type="entry name" value="SH3-domain"/>
    <property type="match status" value="1"/>
</dbReference>
<dbReference type="PANTHER" id="PTHR13132">
    <property type="entry name" value="ALPHA- 1,6 -FUCOSYLTRANSFERASE"/>
    <property type="match status" value="1"/>
</dbReference>
<dbReference type="EMBL" id="CP111023">
    <property type="protein sequence ID" value="WAR20661.1"/>
    <property type="molecule type" value="Genomic_DNA"/>
</dbReference>
<reference evidence="2" key="1">
    <citation type="submission" date="2022-11" db="EMBL/GenBank/DDBJ databases">
        <title>Centuries of genome instability and evolution in soft-shell clam transmissible cancer (bioRxiv).</title>
        <authorList>
            <person name="Hart S.F.M."/>
            <person name="Yonemitsu M.A."/>
            <person name="Giersch R.M."/>
            <person name="Beal B.F."/>
            <person name="Arriagada G."/>
            <person name="Davis B.W."/>
            <person name="Ostrander E.A."/>
            <person name="Goff S.P."/>
            <person name="Metzger M.J."/>
        </authorList>
    </citation>
    <scope>NUCLEOTIDE SEQUENCE</scope>
    <source>
        <strain evidence="2">MELC-2E11</strain>
        <tissue evidence="2">Siphon/mantle</tissue>
    </source>
</reference>
<dbReference type="PANTHER" id="PTHR13132:SF29">
    <property type="entry name" value="ALPHA-(1,6)-FUCOSYLTRANSFERASE"/>
    <property type="match status" value="1"/>
</dbReference>
<keyword evidence="3" id="KW-1185">Reference proteome</keyword>
<organism evidence="2 3">
    <name type="scientific">Mya arenaria</name>
    <name type="common">Soft-shell clam</name>
    <dbReference type="NCBI Taxonomy" id="6604"/>
    <lineage>
        <taxon>Eukaryota</taxon>
        <taxon>Metazoa</taxon>
        <taxon>Spiralia</taxon>
        <taxon>Lophotrochozoa</taxon>
        <taxon>Mollusca</taxon>
        <taxon>Bivalvia</taxon>
        <taxon>Autobranchia</taxon>
        <taxon>Heteroconchia</taxon>
        <taxon>Euheterodonta</taxon>
        <taxon>Imparidentia</taxon>
        <taxon>Neoheterodontei</taxon>
        <taxon>Myida</taxon>
        <taxon>Myoidea</taxon>
        <taxon>Myidae</taxon>
        <taxon>Mya</taxon>
    </lineage>
</organism>
<evidence type="ECO:0000313" key="3">
    <source>
        <dbReference type="Proteomes" id="UP001164746"/>
    </source>
</evidence>
<protein>
    <submittedName>
        <fullName evidence="2">FUT8-like protein</fullName>
    </submittedName>
</protein>
<dbReference type="Gene3D" id="2.30.30.40">
    <property type="entry name" value="SH3 Domains"/>
    <property type="match status" value="1"/>
</dbReference>
<dbReference type="Gene3D" id="3.40.50.11350">
    <property type="match status" value="1"/>
</dbReference>
<sequence>MEIPSHLANKLISFNKQPSAWWIGFMAEYMLGNDTLSRIVQDARQTMPFSSPVVGAYEAVNGRVERKVYLAADSVKVLDEAEQKYPEFVFLFNKTITQYSTDEKTRTSTKMALYGIVQDTVLLSRCDYLVCRLAYELMHVHHGDAFNRVVSLDVDWFYSSIIYTAMMSHSYPVYREISFKVGDVIILDTDKQSQVQEKGFIIGKNRRTGQVGLVPKYKIVEVNVQRQYPHQ</sequence>